<comment type="caution">
    <text evidence="11">The sequence shown here is derived from an EMBL/GenBank/DDBJ whole genome shotgun (WGS) entry which is preliminary data.</text>
</comment>
<accession>A0A968GC99</accession>
<reference evidence="11 12" key="1">
    <citation type="submission" date="2020-03" db="EMBL/GenBank/DDBJ databases">
        <title>Spirochaetal bacteria isolated from arthropods constitute a novel genus Entomospira genus novum within the order Spirochaetales.</title>
        <authorList>
            <person name="Grana-Miraglia L."/>
            <person name="Sikutova S."/>
            <person name="Fingerle V."/>
            <person name="Sing A."/>
            <person name="Castillo-Ramirez S."/>
            <person name="Margos G."/>
            <person name="Rudolf I."/>
        </authorList>
    </citation>
    <scope>NUCLEOTIDE SEQUENCE [LARGE SCALE GENOMIC DNA]</scope>
    <source>
        <strain evidence="11 12">BR193</strain>
    </source>
</reference>
<organism evidence="11 12">
    <name type="scientific">Entomospira entomophila</name>
    <dbReference type="NCBI Taxonomy" id="2719988"/>
    <lineage>
        <taxon>Bacteria</taxon>
        <taxon>Pseudomonadati</taxon>
        <taxon>Spirochaetota</taxon>
        <taxon>Spirochaetia</taxon>
        <taxon>Spirochaetales</taxon>
        <taxon>Spirochaetaceae</taxon>
        <taxon>Entomospira</taxon>
    </lineage>
</organism>
<name>A0A968GC99_9SPIO</name>
<keyword evidence="8" id="KW-0067">ATP-binding</keyword>
<dbReference type="SUPFAM" id="SSF52540">
    <property type="entry name" value="P-loop containing nucleoside triphosphate hydrolases"/>
    <property type="match status" value="1"/>
</dbReference>
<dbReference type="GO" id="GO:0006139">
    <property type="term" value="P:nucleobase-containing compound metabolic process"/>
    <property type="evidence" value="ECO:0007669"/>
    <property type="project" value="InterPro"/>
</dbReference>
<dbReference type="InterPro" id="IPR027417">
    <property type="entry name" value="P-loop_NTPase"/>
</dbReference>
<proteinExistence type="inferred from homology"/>
<evidence type="ECO:0000313" key="12">
    <source>
        <dbReference type="Proteomes" id="UP000711995"/>
    </source>
</evidence>
<protein>
    <recommendedName>
        <fullName evidence="3">(d)CMP kinase</fullName>
        <ecNumber evidence="3">2.7.4.25</ecNumber>
    </recommendedName>
</protein>
<dbReference type="Gene3D" id="3.40.50.300">
    <property type="entry name" value="P-loop containing nucleotide triphosphate hydrolases"/>
    <property type="match status" value="1"/>
</dbReference>
<dbReference type="Pfam" id="PF13189">
    <property type="entry name" value="Cytidylate_kin2"/>
    <property type="match status" value="1"/>
</dbReference>
<evidence type="ECO:0000256" key="3">
    <source>
        <dbReference type="ARBA" id="ARBA00012906"/>
    </source>
</evidence>
<keyword evidence="4" id="KW-0963">Cytoplasm</keyword>
<dbReference type="NCBIfam" id="TIGR02173">
    <property type="entry name" value="cyt_kin_arch"/>
    <property type="match status" value="1"/>
</dbReference>
<evidence type="ECO:0000313" key="11">
    <source>
        <dbReference type="EMBL" id="NIZ40766.1"/>
    </source>
</evidence>
<gene>
    <name evidence="11" type="ORF">HCT14_04495</name>
</gene>
<dbReference type="GO" id="GO:0036431">
    <property type="term" value="F:dCMP kinase activity"/>
    <property type="evidence" value="ECO:0007669"/>
    <property type="project" value="InterPro"/>
</dbReference>
<evidence type="ECO:0000256" key="4">
    <source>
        <dbReference type="ARBA" id="ARBA00022490"/>
    </source>
</evidence>
<keyword evidence="12" id="KW-1185">Reference proteome</keyword>
<comment type="similarity">
    <text evidence="2">Belongs to the cytidylate kinase family. Type 2 subfamily.</text>
</comment>
<evidence type="ECO:0000256" key="9">
    <source>
        <dbReference type="ARBA" id="ARBA00047615"/>
    </source>
</evidence>
<sequence length="175" mass="19866">MRIAMSGRSGCGNTTAGRLVADRLGINHVNYTFRNLAKDKGISFNELRHMAQESDEIDKELDRHQLELAITQSCVLSSRLAIWMLPVADLKIFLNIPLDERSRRIAQREGGDIESKIAETQQRDVLDHQRYYRIYGIDTNRFDSADIIINSGRLNASQVADIIISAIPRDYFASK</sequence>
<dbReference type="GO" id="GO:0005737">
    <property type="term" value="C:cytoplasm"/>
    <property type="evidence" value="ECO:0007669"/>
    <property type="project" value="UniProtKB-SubCell"/>
</dbReference>
<dbReference type="GO" id="GO:0005524">
    <property type="term" value="F:ATP binding"/>
    <property type="evidence" value="ECO:0007669"/>
    <property type="project" value="UniProtKB-KW"/>
</dbReference>
<comment type="subcellular location">
    <subcellularLocation>
        <location evidence="1">Cytoplasm</location>
    </subcellularLocation>
</comment>
<evidence type="ECO:0000256" key="10">
    <source>
        <dbReference type="ARBA" id="ARBA00048478"/>
    </source>
</evidence>
<dbReference type="CDD" id="cd02020">
    <property type="entry name" value="CMPK"/>
    <property type="match status" value="1"/>
</dbReference>
<dbReference type="EMBL" id="JAATLJ010000001">
    <property type="protein sequence ID" value="NIZ40766.1"/>
    <property type="molecule type" value="Genomic_DNA"/>
</dbReference>
<dbReference type="Proteomes" id="UP000711995">
    <property type="component" value="Unassembled WGS sequence"/>
</dbReference>
<evidence type="ECO:0000256" key="2">
    <source>
        <dbReference type="ARBA" id="ARBA00011005"/>
    </source>
</evidence>
<keyword evidence="5" id="KW-0808">Transferase</keyword>
<evidence type="ECO:0000256" key="6">
    <source>
        <dbReference type="ARBA" id="ARBA00022741"/>
    </source>
</evidence>
<evidence type="ECO:0000256" key="8">
    <source>
        <dbReference type="ARBA" id="ARBA00022840"/>
    </source>
</evidence>
<comment type="catalytic activity">
    <reaction evidence="9">
        <text>dCMP + ATP = dCDP + ADP</text>
        <dbReference type="Rhea" id="RHEA:25094"/>
        <dbReference type="ChEBI" id="CHEBI:30616"/>
        <dbReference type="ChEBI" id="CHEBI:57566"/>
        <dbReference type="ChEBI" id="CHEBI:58593"/>
        <dbReference type="ChEBI" id="CHEBI:456216"/>
        <dbReference type="EC" id="2.7.4.25"/>
    </reaction>
</comment>
<keyword evidence="7" id="KW-0418">Kinase</keyword>
<keyword evidence="6" id="KW-0547">Nucleotide-binding</keyword>
<dbReference type="InterPro" id="IPR011994">
    <property type="entry name" value="Cytidylate_kinase_dom"/>
</dbReference>
<dbReference type="AlphaFoldDB" id="A0A968GC99"/>
<dbReference type="EC" id="2.7.4.25" evidence="3"/>
<comment type="catalytic activity">
    <reaction evidence="10">
        <text>CMP + ATP = CDP + ADP</text>
        <dbReference type="Rhea" id="RHEA:11600"/>
        <dbReference type="ChEBI" id="CHEBI:30616"/>
        <dbReference type="ChEBI" id="CHEBI:58069"/>
        <dbReference type="ChEBI" id="CHEBI:60377"/>
        <dbReference type="ChEBI" id="CHEBI:456216"/>
        <dbReference type="EC" id="2.7.4.25"/>
    </reaction>
</comment>
<evidence type="ECO:0000256" key="7">
    <source>
        <dbReference type="ARBA" id="ARBA00022777"/>
    </source>
</evidence>
<dbReference type="InterPro" id="IPR011892">
    <property type="entry name" value="Cyt_kin_arch"/>
</dbReference>
<evidence type="ECO:0000256" key="5">
    <source>
        <dbReference type="ARBA" id="ARBA00022679"/>
    </source>
</evidence>
<evidence type="ECO:0000256" key="1">
    <source>
        <dbReference type="ARBA" id="ARBA00004496"/>
    </source>
</evidence>